<keyword evidence="3" id="KW-0902">Two-component regulatory system</keyword>
<dbReference type="EMBL" id="AJYA01000031">
    <property type="protein sequence ID" value="EIM75226.1"/>
    <property type="molecule type" value="Genomic_DNA"/>
</dbReference>
<dbReference type="Pfam" id="PF02702">
    <property type="entry name" value="KdpD"/>
    <property type="match status" value="1"/>
</dbReference>
<dbReference type="PATRIC" id="fig|1189621.3.peg.2890"/>
<dbReference type="InterPro" id="IPR027417">
    <property type="entry name" value="P-loop_NTPase"/>
</dbReference>
<feature type="domain" description="Signal transduction histidine kinase osmosensitive K+ channel sensor N-terminal" evidence="4">
    <location>
        <begin position="22"/>
        <end position="230"/>
    </location>
</feature>
<dbReference type="Proteomes" id="UP000005551">
    <property type="component" value="Unassembled WGS sequence"/>
</dbReference>
<comment type="caution">
    <text evidence="5">The sequence shown here is derived from an EMBL/GenBank/DDBJ whole genome shotgun (WGS) entry which is preliminary data.</text>
</comment>
<proteinExistence type="predicted"/>
<dbReference type="AlphaFoldDB" id="I5C074"/>
<evidence type="ECO:0000256" key="3">
    <source>
        <dbReference type="ARBA" id="ARBA00023012"/>
    </source>
</evidence>
<evidence type="ECO:0000256" key="2">
    <source>
        <dbReference type="ARBA" id="ARBA00022777"/>
    </source>
</evidence>
<dbReference type="SUPFAM" id="SSF52540">
    <property type="entry name" value="P-loop containing nucleoside triphosphate hydrolases"/>
    <property type="match status" value="1"/>
</dbReference>
<dbReference type="GO" id="GO:0000155">
    <property type="term" value="F:phosphorelay sensor kinase activity"/>
    <property type="evidence" value="ECO:0007669"/>
    <property type="project" value="InterPro"/>
</dbReference>
<accession>I5C074</accession>
<dbReference type="InterPro" id="IPR003852">
    <property type="entry name" value="Sig_transdc_His_kinase_KdpD_N"/>
</dbReference>
<gene>
    <name evidence="5" type="ORF">A3SI_13889</name>
</gene>
<keyword evidence="6" id="KW-1185">Reference proteome</keyword>
<evidence type="ECO:0000313" key="6">
    <source>
        <dbReference type="Proteomes" id="UP000005551"/>
    </source>
</evidence>
<dbReference type="Gene3D" id="3.40.50.300">
    <property type="entry name" value="P-loop containing nucleotide triphosphate hydrolases"/>
    <property type="match status" value="1"/>
</dbReference>
<dbReference type="FunFam" id="3.40.50.300:FF:000483">
    <property type="entry name" value="Sensor histidine kinase KdpD"/>
    <property type="match status" value="1"/>
</dbReference>
<dbReference type="STRING" id="1189621.A3SI_13889"/>
<sequence>MLYLSSMKTTPDYFLQLIKKAKKGRLKIYLGMVAGVGKSYRMLQEAHELLQAGEDVRIGYIETHGRVETAKLVDNLPVIPLKEVFYKGKTLQELNLDLILEQRPTIVLVDELAHTNIPGSRNKKRWEDVLELIDAGIHVITACNVQHVESLYDKVKQLSGVAVNERVPDTFFRQADEIVSIDLPAEDLIKRLKHGKIYKKEKIEQALNHFFQVEKILQLRELALLEVAKNLEHKIQHVQGEKGSIVERFMACISTDEVKARKVIRKTSRLASNYRAEWLVVYVRTPQTSTERLASRKETKLLQNLHLASTLGAKIYIYESHCTQDEIEKQRSMHQQEHGAKIYYSTKTKIADVLYETAQFHNVTNIVIGKPNQSLWRKLRGKNHFQNLLQHIATTDIDLIVVT</sequence>
<protein>
    <submittedName>
        <fullName evidence="5">Osmosensitive K+ channel signal transduction histidine kinase, sensor subunit KdpD</fullName>
    </submittedName>
</protein>
<name>I5C074_9BACT</name>
<dbReference type="InterPro" id="IPR052023">
    <property type="entry name" value="Histidine_kinase_KdpD"/>
</dbReference>
<dbReference type="GO" id="GO:0005886">
    <property type="term" value="C:plasma membrane"/>
    <property type="evidence" value="ECO:0007669"/>
    <property type="project" value="TreeGrafter"/>
</dbReference>
<dbReference type="GO" id="GO:0034220">
    <property type="term" value="P:monoatomic ion transmembrane transport"/>
    <property type="evidence" value="ECO:0007669"/>
    <property type="project" value="UniProtKB-KW"/>
</dbReference>
<keyword evidence="5" id="KW-0813">Transport</keyword>
<evidence type="ECO:0000313" key="5">
    <source>
        <dbReference type="EMBL" id="EIM75226.1"/>
    </source>
</evidence>
<keyword evidence="1" id="KW-0808">Transferase</keyword>
<keyword evidence="5" id="KW-0407">Ion channel</keyword>
<organism evidence="5 6">
    <name type="scientific">Nitritalea halalkaliphila LW7</name>
    <dbReference type="NCBI Taxonomy" id="1189621"/>
    <lineage>
        <taxon>Bacteria</taxon>
        <taxon>Pseudomonadati</taxon>
        <taxon>Bacteroidota</taxon>
        <taxon>Cytophagia</taxon>
        <taxon>Cytophagales</taxon>
        <taxon>Cyclobacteriaceae</taxon>
        <taxon>Nitritalea</taxon>
    </lineage>
</organism>
<keyword evidence="2 5" id="KW-0418">Kinase</keyword>
<evidence type="ECO:0000259" key="4">
    <source>
        <dbReference type="Pfam" id="PF02702"/>
    </source>
</evidence>
<dbReference type="GO" id="GO:0005737">
    <property type="term" value="C:cytoplasm"/>
    <property type="evidence" value="ECO:0007669"/>
    <property type="project" value="UniProtKB-ARBA"/>
</dbReference>
<dbReference type="PANTHER" id="PTHR45569:SF1">
    <property type="entry name" value="SENSOR PROTEIN KDPD"/>
    <property type="match status" value="1"/>
</dbReference>
<evidence type="ECO:0000256" key="1">
    <source>
        <dbReference type="ARBA" id="ARBA00022679"/>
    </source>
</evidence>
<keyword evidence="5" id="KW-0406">Ion transport</keyword>
<dbReference type="PANTHER" id="PTHR45569">
    <property type="entry name" value="SENSOR PROTEIN KDPD"/>
    <property type="match status" value="1"/>
</dbReference>
<reference evidence="5 6" key="1">
    <citation type="submission" date="2012-05" db="EMBL/GenBank/DDBJ databases">
        <title>Genome sequence of Nitritalea halalkaliphila LW7.</title>
        <authorList>
            <person name="Jangir P.K."/>
            <person name="Singh A."/>
            <person name="Shivaji S."/>
            <person name="Sharma R."/>
        </authorList>
    </citation>
    <scope>NUCLEOTIDE SEQUENCE [LARGE SCALE GENOMIC DNA]</scope>
    <source>
        <strain evidence="5 6">LW7</strain>
    </source>
</reference>